<keyword evidence="4" id="KW-0238">DNA-binding</keyword>
<keyword evidence="11" id="KW-1185">Reference proteome</keyword>
<keyword evidence="8" id="KW-0812">Transmembrane</keyword>
<keyword evidence="1" id="KW-0479">Metal-binding</keyword>
<keyword evidence="6" id="KW-0539">Nucleus</keyword>
<keyword evidence="8" id="KW-1133">Transmembrane helix</keyword>
<name>A0ABR4P187_9HELO</name>
<evidence type="ECO:0000256" key="3">
    <source>
        <dbReference type="ARBA" id="ARBA00023015"/>
    </source>
</evidence>
<evidence type="ECO:0000256" key="6">
    <source>
        <dbReference type="ARBA" id="ARBA00023242"/>
    </source>
</evidence>
<protein>
    <recommendedName>
        <fullName evidence="9">Xylanolytic transcriptional activator regulatory domain-containing protein</fullName>
    </recommendedName>
</protein>
<evidence type="ECO:0000256" key="1">
    <source>
        <dbReference type="ARBA" id="ARBA00022723"/>
    </source>
</evidence>
<dbReference type="PANTHER" id="PTHR31313">
    <property type="entry name" value="TY1 ENHANCER ACTIVATOR"/>
    <property type="match status" value="1"/>
</dbReference>
<dbReference type="InterPro" id="IPR007219">
    <property type="entry name" value="XnlR_reg_dom"/>
</dbReference>
<dbReference type="Pfam" id="PF04082">
    <property type="entry name" value="Fungal_trans"/>
    <property type="match status" value="1"/>
</dbReference>
<feature type="compositionally biased region" description="Basic and acidic residues" evidence="7">
    <location>
        <begin position="339"/>
        <end position="357"/>
    </location>
</feature>
<feature type="region of interest" description="Disordered" evidence="7">
    <location>
        <begin position="298"/>
        <end position="364"/>
    </location>
</feature>
<dbReference type="CDD" id="cd12148">
    <property type="entry name" value="fungal_TF_MHR"/>
    <property type="match status" value="1"/>
</dbReference>
<evidence type="ECO:0000313" key="11">
    <source>
        <dbReference type="Proteomes" id="UP001629113"/>
    </source>
</evidence>
<proteinExistence type="predicted"/>
<evidence type="ECO:0000256" key="5">
    <source>
        <dbReference type="ARBA" id="ARBA00023163"/>
    </source>
</evidence>
<evidence type="ECO:0000256" key="4">
    <source>
        <dbReference type="ARBA" id="ARBA00023125"/>
    </source>
</evidence>
<dbReference type="EMBL" id="JBFCZG010000012">
    <property type="protein sequence ID" value="KAL3417056.1"/>
    <property type="molecule type" value="Genomic_DNA"/>
</dbReference>
<organism evidence="10 11">
    <name type="scientific">Phlyctema vagabunda</name>
    <dbReference type="NCBI Taxonomy" id="108571"/>
    <lineage>
        <taxon>Eukaryota</taxon>
        <taxon>Fungi</taxon>
        <taxon>Dikarya</taxon>
        <taxon>Ascomycota</taxon>
        <taxon>Pezizomycotina</taxon>
        <taxon>Leotiomycetes</taxon>
        <taxon>Helotiales</taxon>
        <taxon>Dermateaceae</taxon>
        <taxon>Phlyctema</taxon>
    </lineage>
</organism>
<keyword evidence="3" id="KW-0805">Transcription regulation</keyword>
<comment type="caution">
    <text evidence="10">The sequence shown here is derived from an EMBL/GenBank/DDBJ whole genome shotgun (WGS) entry which is preliminary data.</text>
</comment>
<keyword evidence="5" id="KW-0804">Transcription</keyword>
<evidence type="ECO:0000256" key="8">
    <source>
        <dbReference type="SAM" id="Phobius"/>
    </source>
</evidence>
<evidence type="ECO:0000256" key="7">
    <source>
        <dbReference type="SAM" id="MobiDB-lite"/>
    </source>
</evidence>
<keyword evidence="8" id="KW-0472">Membrane</keyword>
<dbReference type="PANTHER" id="PTHR31313:SF77">
    <property type="entry name" value="ZN(II)2CYS6 TRANSCRIPTION FACTOR (EUROFUNG)"/>
    <property type="match status" value="1"/>
</dbReference>
<feature type="compositionally biased region" description="Polar residues" evidence="7">
    <location>
        <begin position="328"/>
        <end position="338"/>
    </location>
</feature>
<feature type="transmembrane region" description="Helical" evidence="8">
    <location>
        <begin position="232"/>
        <end position="251"/>
    </location>
</feature>
<dbReference type="InterPro" id="IPR051615">
    <property type="entry name" value="Transcr_Regulatory_Elem"/>
</dbReference>
<feature type="compositionally biased region" description="Low complexity" evidence="7">
    <location>
        <begin position="301"/>
        <end position="317"/>
    </location>
</feature>
<reference evidence="10 11" key="1">
    <citation type="submission" date="2024-06" db="EMBL/GenBank/DDBJ databases">
        <title>Complete genome of Phlyctema vagabunda strain 19-DSS-EL-015.</title>
        <authorList>
            <person name="Fiorenzani C."/>
        </authorList>
    </citation>
    <scope>NUCLEOTIDE SEQUENCE [LARGE SCALE GENOMIC DNA]</scope>
    <source>
        <strain evidence="10 11">19-DSS-EL-015</strain>
    </source>
</reference>
<dbReference type="Proteomes" id="UP001629113">
    <property type="component" value="Unassembled WGS sequence"/>
</dbReference>
<evidence type="ECO:0000259" key="9">
    <source>
        <dbReference type="Pfam" id="PF04082"/>
    </source>
</evidence>
<sequence>MAMRLSFNLGLHHDLKPYIAKGAVTTAEADLRQTVFWAAFVVDHVWSFYLGQPFRMSMKGVSLKKPGLTASFRSSKQWTPYVSPSAVQTFTPVVDCVDEVCIHQVLLFEAMAPLSDTLYGSEATSRSSLQEINSQTVAKLHHWKGNLPVGLEVDIENREATYLPHVILLHMQYYQSIIYAYRPCMSKSYTQPQRGPGPDSARKMCVDSASTIAQLLRLYEERYTFRRINIQAVAITFSAALLLVFASIFYYHQEGEEEILADLSICFRALDELAPSWDTAKRAREFLVQLQRHWERQTRPSTVTGTRDDTSSTGSWSFSGARKRARSSLPSSEQNNDGRPTRFREETGSSFRREHWADNGNNLDSRSSATYMAANFSTDIDFDWMLASSMEVMPGNWGNIFSVPSSPRMPAYLGR</sequence>
<evidence type="ECO:0000313" key="10">
    <source>
        <dbReference type="EMBL" id="KAL3417056.1"/>
    </source>
</evidence>
<evidence type="ECO:0000256" key="2">
    <source>
        <dbReference type="ARBA" id="ARBA00022833"/>
    </source>
</evidence>
<keyword evidence="2" id="KW-0862">Zinc</keyword>
<feature type="domain" description="Xylanolytic transcriptional activator regulatory" evidence="9">
    <location>
        <begin position="1"/>
        <end position="57"/>
    </location>
</feature>
<gene>
    <name evidence="10" type="ORF">PVAG01_11479</name>
</gene>
<accession>A0ABR4P187</accession>